<reference evidence="1" key="1">
    <citation type="journal article" date="2014" name="Front. Microbiol.">
        <title>High frequency of phylogenetically diverse reductive dehalogenase-homologous genes in deep subseafloor sedimentary metagenomes.</title>
        <authorList>
            <person name="Kawai M."/>
            <person name="Futagami T."/>
            <person name="Toyoda A."/>
            <person name="Takaki Y."/>
            <person name="Nishi S."/>
            <person name="Hori S."/>
            <person name="Arai W."/>
            <person name="Tsubouchi T."/>
            <person name="Morono Y."/>
            <person name="Uchiyama I."/>
            <person name="Ito T."/>
            <person name="Fujiyama A."/>
            <person name="Inagaki F."/>
            <person name="Takami H."/>
        </authorList>
    </citation>
    <scope>NUCLEOTIDE SEQUENCE</scope>
    <source>
        <strain evidence="1">Expedition CK06-06</strain>
    </source>
</reference>
<accession>X1F7K6</accession>
<protein>
    <submittedName>
        <fullName evidence="1">Uncharacterized protein</fullName>
    </submittedName>
</protein>
<organism evidence="1">
    <name type="scientific">marine sediment metagenome</name>
    <dbReference type="NCBI Taxonomy" id="412755"/>
    <lineage>
        <taxon>unclassified sequences</taxon>
        <taxon>metagenomes</taxon>
        <taxon>ecological metagenomes</taxon>
    </lineage>
</organism>
<proteinExistence type="predicted"/>
<evidence type="ECO:0000313" key="1">
    <source>
        <dbReference type="EMBL" id="GAH41601.1"/>
    </source>
</evidence>
<gene>
    <name evidence="1" type="ORF">S03H2_24775</name>
</gene>
<dbReference type="AlphaFoldDB" id="X1F7K6"/>
<dbReference type="EMBL" id="BARU01013854">
    <property type="protein sequence ID" value="GAH41601.1"/>
    <property type="molecule type" value="Genomic_DNA"/>
</dbReference>
<sequence>KVFSIVQRKWEFPYQGFAWNLFYPKEQSKITIDGVNILVENITPDEIRLRV</sequence>
<name>X1F7K6_9ZZZZ</name>
<comment type="caution">
    <text evidence="1">The sequence shown here is derived from an EMBL/GenBank/DDBJ whole genome shotgun (WGS) entry which is preliminary data.</text>
</comment>
<feature type="non-terminal residue" evidence="1">
    <location>
        <position position="1"/>
    </location>
</feature>